<dbReference type="PANTHER" id="PTHR43317:SF3">
    <property type="entry name" value="BLR2883 PROTEIN"/>
    <property type="match status" value="1"/>
</dbReference>
<proteinExistence type="predicted"/>
<dbReference type="SUPFAM" id="SSF53335">
    <property type="entry name" value="S-adenosyl-L-methionine-dependent methyltransferases"/>
    <property type="match status" value="1"/>
</dbReference>
<keyword evidence="1" id="KW-0620">Polyamine biosynthesis</keyword>
<gene>
    <name evidence="2" type="ORF">GCM10023205_17050</name>
</gene>
<reference evidence="3" key="1">
    <citation type="journal article" date="2019" name="Int. J. Syst. Evol. Microbiol.">
        <title>The Global Catalogue of Microorganisms (GCM) 10K type strain sequencing project: providing services to taxonomists for standard genome sequencing and annotation.</title>
        <authorList>
            <consortium name="The Broad Institute Genomics Platform"/>
            <consortium name="The Broad Institute Genome Sequencing Center for Infectious Disease"/>
            <person name="Wu L."/>
            <person name="Ma J."/>
        </authorList>
    </citation>
    <scope>NUCLEOTIDE SEQUENCE [LARGE SCALE GENOMIC DNA]</scope>
    <source>
        <strain evidence="3">JCM 17986</strain>
    </source>
</reference>
<comment type="caution">
    <text evidence="2">The sequence shown here is derived from an EMBL/GenBank/DDBJ whole genome shotgun (WGS) entry which is preliminary data.</text>
</comment>
<dbReference type="EMBL" id="BAABHS010000005">
    <property type="protein sequence ID" value="GAA4955694.1"/>
    <property type="molecule type" value="Genomic_DNA"/>
</dbReference>
<organism evidence="2 3">
    <name type="scientific">Yinghuangia aomiensis</name>
    <dbReference type="NCBI Taxonomy" id="676205"/>
    <lineage>
        <taxon>Bacteria</taxon>
        <taxon>Bacillati</taxon>
        <taxon>Actinomycetota</taxon>
        <taxon>Actinomycetes</taxon>
        <taxon>Kitasatosporales</taxon>
        <taxon>Streptomycetaceae</taxon>
        <taxon>Yinghuangia</taxon>
    </lineage>
</organism>
<keyword evidence="3" id="KW-1185">Reference proteome</keyword>
<sequence length="231" mass="24196">MVAKRNVDPATVAVVDRVTTANGELVLRRSGGHFEIVSNGTFLMDTRDGASERLLVDAAVDTLTNPAPRTGLRVLVGGLGVGFSLGAALARPEVGAVAVVEREAPVIAWQRGPLAPFSGHALDDPRVALVHRDLVEWAFEDGDAGAYDALCLDIDNGPDWTVTESNTSLYGAAGLRALRAKLAPGGVLAVWSAAASPAFEARLAEVFGDVAVREVPVRVPRGVPDVVFLAR</sequence>
<dbReference type="InterPro" id="IPR029063">
    <property type="entry name" value="SAM-dependent_MTases_sf"/>
</dbReference>
<name>A0ABP9GWT7_9ACTN</name>
<accession>A0ABP9GWT7</accession>
<dbReference type="Proteomes" id="UP001500466">
    <property type="component" value="Unassembled WGS sequence"/>
</dbReference>
<dbReference type="PANTHER" id="PTHR43317">
    <property type="entry name" value="THERMOSPERMINE SYNTHASE ACAULIS5"/>
    <property type="match status" value="1"/>
</dbReference>
<evidence type="ECO:0000313" key="3">
    <source>
        <dbReference type="Proteomes" id="UP001500466"/>
    </source>
</evidence>
<evidence type="ECO:0000313" key="2">
    <source>
        <dbReference type="EMBL" id="GAA4955694.1"/>
    </source>
</evidence>
<protein>
    <submittedName>
        <fullName evidence="2">Spermidine synthase</fullName>
    </submittedName>
</protein>
<evidence type="ECO:0000256" key="1">
    <source>
        <dbReference type="ARBA" id="ARBA00023115"/>
    </source>
</evidence>
<dbReference type="Gene3D" id="3.40.50.150">
    <property type="entry name" value="Vaccinia Virus protein VP39"/>
    <property type="match status" value="1"/>
</dbReference>